<feature type="transmembrane region" description="Helical" evidence="13">
    <location>
        <begin position="1287"/>
        <end position="1306"/>
    </location>
</feature>
<feature type="region of interest" description="Disordered" evidence="12">
    <location>
        <begin position="472"/>
        <end position="494"/>
    </location>
</feature>
<dbReference type="Gene3D" id="3.10.100.10">
    <property type="entry name" value="Mannose-Binding Protein A, subunit A"/>
    <property type="match status" value="1"/>
</dbReference>
<reference evidence="18" key="1">
    <citation type="submission" date="2021-09" db="EMBL/GenBank/DDBJ databases">
        <title>The genome of Mauremys mutica provides insights into the evolution of semi-aquatic lifestyle.</title>
        <authorList>
            <person name="Gong S."/>
            <person name="Gao Y."/>
        </authorList>
    </citation>
    <scope>NUCLEOTIDE SEQUENCE</scope>
    <source>
        <strain evidence="18">MM-2020</strain>
        <tissue evidence="18">Muscle</tissue>
    </source>
</reference>
<dbReference type="PROSITE" id="PS51111">
    <property type="entry name" value="REJ"/>
    <property type="match status" value="1"/>
</dbReference>
<dbReference type="InterPro" id="IPR013122">
    <property type="entry name" value="PKD1_2_channel"/>
</dbReference>
<dbReference type="SMART" id="SM00034">
    <property type="entry name" value="CLECT"/>
    <property type="match status" value="1"/>
</dbReference>
<evidence type="ECO:0000259" key="14">
    <source>
        <dbReference type="PROSITE" id="PS50041"/>
    </source>
</evidence>
<dbReference type="InterPro" id="IPR016187">
    <property type="entry name" value="CTDL_fold"/>
</dbReference>
<protein>
    <recommendedName>
        <fullName evidence="20">Polycystic kidney disease protein 1-like 2</fullName>
    </recommendedName>
</protein>
<dbReference type="CDD" id="cd01752">
    <property type="entry name" value="PLAT_polycystin"/>
    <property type="match status" value="1"/>
</dbReference>
<dbReference type="FunFam" id="2.60.60.20:FF:000008">
    <property type="entry name" value="Polycystic kidney disease 1-like 2, isoform CRA_a"/>
    <property type="match status" value="1"/>
</dbReference>
<feature type="domain" description="C-type lectin" evidence="14">
    <location>
        <begin position="67"/>
        <end position="185"/>
    </location>
</feature>
<feature type="domain" description="GAIN-B" evidence="16">
    <location>
        <begin position="1113"/>
        <end position="1273"/>
    </location>
</feature>
<dbReference type="SUPFAM" id="SSF56436">
    <property type="entry name" value="C-type lectin-like"/>
    <property type="match status" value="1"/>
</dbReference>
<feature type="domain" description="REJ" evidence="17">
    <location>
        <begin position="351"/>
        <end position="1062"/>
    </location>
</feature>
<dbReference type="Proteomes" id="UP000827986">
    <property type="component" value="Unassembled WGS sequence"/>
</dbReference>
<evidence type="ECO:0000256" key="11">
    <source>
        <dbReference type="PROSITE-ProRule" id="PRU00152"/>
    </source>
</evidence>
<dbReference type="Pfam" id="PF01825">
    <property type="entry name" value="GPS"/>
    <property type="match status" value="1"/>
</dbReference>
<dbReference type="SMART" id="SM00303">
    <property type="entry name" value="GPS"/>
    <property type="match status" value="1"/>
</dbReference>
<feature type="transmembrane region" description="Helical" evidence="13">
    <location>
        <begin position="2231"/>
        <end position="2251"/>
    </location>
</feature>
<evidence type="ECO:0008006" key="20">
    <source>
        <dbReference type="Google" id="ProtNLM"/>
    </source>
</evidence>
<evidence type="ECO:0000256" key="12">
    <source>
        <dbReference type="SAM" id="MobiDB-lite"/>
    </source>
</evidence>
<dbReference type="FunFam" id="1.10.287.70:FF:000086">
    <property type="entry name" value="Polycystic kidney disease 2"/>
    <property type="match status" value="1"/>
</dbReference>
<feature type="transmembrane region" description="Helical" evidence="13">
    <location>
        <begin position="1494"/>
        <end position="1515"/>
    </location>
</feature>
<feature type="transmembrane region" description="Helical" evidence="13">
    <location>
        <begin position="2182"/>
        <end position="2199"/>
    </location>
</feature>
<keyword evidence="19" id="KW-1185">Reference proteome</keyword>
<keyword evidence="8" id="KW-1015">Disulfide bond</keyword>
<dbReference type="InterPro" id="IPR046338">
    <property type="entry name" value="GAIN_dom_sf"/>
</dbReference>
<dbReference type="InterPro" id="IPR001024">
    <property type="entry name" value="PLAT/LH2_dom"/>
</dbReference>
<feature type="transmembrane region" description="Helical" evidence="13">
    <location>
        <begin position="2329"/>
        <end position="2358"/>
    </location>
</feature>
<dbReference type="PANTHER" id="PTHR10877">
    <property type="entry name" value="POLYCYSTIN FAMILY MEMBER"/>
    <property type="match status" value="1"/>
</dbReference>
<dbReference type="GO" id="GO:0050982">
    <property type="term" value="P:detection of mechanical stimulus"/>
    <property type="evidence" value="ECO:0007669"/>
    <property type="project" value="TreeGrafter"/>
</dbReference>
<keyword evidence="5" id="KW-0430">Lectin</keyword>
<dbReference type="InterPro" id="IPR002859">
    <property type="entry name" value="PKD/REJ-like"/>
</dbReference>
<evidence type="ECO:0000256" key="13">
    <source>
        <dbReference type="SAM" id="Phobius"/>
    </source>
</evidence>
<dbReference type="InterPro" id="IPR014010">
    <property type="entry name" value="REJ_dom"/>
</dbReference>
<evidence type="ECO:0000256" key="6">
    <source>
        <dbReference type="ARBA" id="ARBA00022989"/>
    </source>
</evidence>
<evidence type="ECO:0000256" key="2">
    <source>
        <dbReference type="ARBA" id="ARBA00007200"/>
    </source>
</evidence>
<dbReference type="GO" id="GO:0030246">
    <property type="term" value="F:carbohydrate binding"/>
    <property type="evidence" value="ECO:0007669"/>
    <property type="project" value="UniProtKB-KW"/>
</dbReference>
<evidence type="ECO:0000256" key="1">
    <source>
        <dbReference type="ARBA" id="ARBA00004141"/>
    </source>
</evidence>
<gene>
    <name evidence="18" type="ORF">KIL84_005421</name>
</gene>
<evidence type="ECO:0000256" key="5">
    <source>
        <dbReference type="ARBA" id="ARBA00022734"/>
    </source>
</evidence>
<dbReference type="Pfam" id="PF02010">
    <property type="entry name" value="REJ"/>
    <property type="match status" value="1"/>
</dbReference>
<dbReference type="PANTHER" id="PTHR10877:SF134">
    <property type="entry name" value="POLYCYSTIN-1-LIKE PROTEIN 2"/>
    <property type="match status" value="1"/>
</dbReference>
<evidence type="ECO:0000256" key="4">
    <source>
        <dbReference type="ARBA" id="ARBA00022729"/>
    </source>
</evidence>
<dbReference type="InterPro" id="IPR051223">
    <property type="entry name" value="Polycystin"/>
</dbReference>
<dbReference type="SMART" id="SM00308">
    <property type="entry name" value="LH2"/>
    <property type="match status" value="1"/>
</dbReference>
<evidence type="ECO:0000259" key="15">
    <source>
        <dbReference type="PROSITE" id="PS50095"/>
    </source>
</evidence>
<evidence type="ECO:0000313" key="18">
    <source>
        <dbReference type="EMBL" id="KAH1181695.1"/>
    </source>
</evidence>
<feature type="transmembrane region" description="Helical" evidence="13">
    <location>
        <begin position="1807"/>
        <end position="1838"/>
    </location>
</feature>
<sequence length="2407" mass="269248">MTAQAFEERGTKSVVMWCTTPVLWRAPTAELRMWLLITVLSSLVLRSAVEEIALEEGIPCSKYQVAFNLSCYEFVRLQRTSTSAQSWCERGGGHLIFIENEETQQFLQNHISEDREWWIGLTSSSLLNETTEGSLIWLDTSNISYSNWHEDQPSILANCGYILKNAGYKWGMTENCSQEFDFICEFESGQSIACDNFNATMQCGSGEVIQIVNSVLVKDAGMLAVEILILSSNVTHRYTSPGEFTVFVECTTSEWHVTAQKLVTVQDKMDQLSITGCYSKYESGNSSHCRTLYGEMLWIQVELNGGTGVTYTVTADNTTLIESSAKEGIVPHNLTLDGTSQQLIGPGVHQLEILATSNTTTSEISESIAVHLVEPISGLQAALASHTLEMGKDLEINVSVAHGAPDKLKFEVVGSNETYSHQKDIPKAESRLYSIPVHTEGTFVVKVLAMNAFSNMSLEIGSITVLANNSLKEDSSQNKGKSKANIRKTNDDKRKNKIYIKPSRHVDPFTTVTLDWPDDNDNSTFTWACGACWPEWQECVQHQVIPTDQSMAQIPPACLPPPNSAVTLRVTVRSPGKEEKQDEQCLYVTARQGLRPEIRCETNCKLVNVTAEVVLRATMQEGSQAVQYNWYLDNTFQSKPPSLPAVCSLKGFRQSSLTLLQSNRSTLVLNSSFLQAHGEAFRIKVTAMTQHEYGDEIYIVSMVPSPVVPVCAISPKEGSVLTSFTISCSTACSEDSCPPVHSSLLMYCFYLKSGSLLNCGPHPELLSVYLPLGEEENNFVLHVTITVSNNFGDTVQTDATVKVRREDMNTGNQTLQATLAEKANAILKEGNNSMSLFQLYKSMSSVLNQESQGETFNTSLQTDTRRELRELMLTTLSAVNVTSIQTALKMSEVLKETTYRSEELSSSAQVEASNSLKDVSEFLLTVSTEDSEDYQKRKDAAGYLFNAVSNVLTASMQNGTEDASSSEVGQSLVSHQLLDTVENLQSTLLIGKLPDDEPMVLVAPSVAMYINRLQTDSMDGTSINISDSSSASFTLPSASSLSVSGDSDETVDIRMVSFAVNPFSLSDASFEISGTVGGLSLTSVDGLVIPVNDLTENIEIMLPRFSAPQENGSLLNLGNFSAVQVNVTSENTSLVIHLETEQDIPLILYLGYGYHPNETNYDMKAHLPLKKNTGGKSNTWVLSPEELIFGEGTYYLMMEQDMEMDSTTKSDLTIAVTSFVSQCVFWDELRGNWNSYGCHVGPKTTPSSTQCLCNHLTFFGSTFFVTPNIIDVSKTAELFGTFVDNPVVVTTVGCIFLVYVLVAIWARRKDIQDDAKVKITVLEDNDPFAQYRYLVTVFTGHRRGAATTSKVTLTLYGLEGESEPHHLTDPDTLVFERGGVDVFLLCTLFPLGELQRIRLWHDNSGDSPSWYVNRVLVHDLAQDQKWYFLCNSWLAIDVGECVLDKVFPVATEQDMKQFSNLFFMKTSKGFQDGHIWYSIFNRSPRSTFTRAQRVSCCFSLLLCTMLTSIMFWGVPKDPAEQKMDLGKIEFTWQEVMIGFESSLLMFPINLLIVQIFRNIRPHVTKEQEKKPGKSGRVSPNLPPPAQAIQSVTLTPEAVIKDIRRIANSLFKTLKTPLPSSETDLGKSTDINTLLALVEDIICQQNRAGQEFYDESKKKDDPIIITLGSVDIQEKTRSPTPEKGMGEKLKHNDYNRYLYMQLQHVEMELELLGPHKFQKAQSYIQAVRQVQHMKGLLERHLCSSGSISERCSPTPSFSGDGKKGSSFKGLPWWFVFIGWFLIAATSGVSGFFTMLYGLHYGKDNSIKWLISMAISFFESLFITQPLKVLGFAAFFALVLKKVEHEDEENTAVDGSLSAPGDSNPLFGARRDSRSNIYQPPPATDIQRMKNNHIKEQKAFALIREILAYLGFLWMLLLVAYGQRDPNSYYLNKHIESSFTDGFRDIYSYQDFFTWARTTLVNKLYGSYQGFITDGNSKLVGSARIRQVRVKGNTCPIAPKLQGSIQECHASYSPQAEDTSDYGEHWNISAFDNSSDLSSAWQYQSQSKLRGHPVWGKLAIYRGGGYVVHLGTDPKNATRILQYLFNNVWLDTFTRAVFVEFTVYNANVNLFCIISLMFETNALGAFFTHAELQSIRLYPYTDGLHIFVVAAEVIYFLFIIYYMVAQGKLMRALKWRYFHSKWNLLELAIILLSWSTLSVFVKRTILGARDISYYQHHKDECVSFNETATADAALGYLIAFLVLLSTVKLWHLLRLNPKLNMITSTLRRAWGDISGFITVILIMFLAYSIATNLIFGWKLHSYKTLFDSAETMVSLQLGIFNYEEVLDYNPILGSFLIGSCIIFMTFVVLNLFISVILVAFSEEQKHYQASEEEEIVDLMLMKIFSFLGIKCKKEEKPISVEQLKEAAST</sequence>
<proteinExistence type="inferred from homology"/>
<dbReference type="InterPro" id="IPR003915">
    <property type="entry name" value="PKD_2"/>
</dbReference>
<evidence type="ECO:0000256" key="10">
    <source>
        <dbReference type="PIRSR" id="PIRSR603915-2"/>
    </source>
</evidence>
<evidence type="ECO:0000259" key="16">
    <source>
        <dbReference type="PROSITE" id="PS50221"/>
    </source>
</evidence>
<dbReference type="Pfam" id="PF01477">
    <property type="entry name" value="PLAT"/>
    <property type="match status" value="1"/>
</dbReference>
<dbReference type="Gene3D" id="1.10.287.70">
    <property type="match status" value="1"/>
</dbReference>
<evidence type="ECO:0000256" key="7">
    <source>
        <dbReference type="ARBA" id="ARBA00023136"/>
    </source>
</evidence>
<comment type="similarity">
    <text evidence="2">Belongs to the polycystin family.</text>
</comment>
<dbReference type="InterPro" id="IPR046791">
    <property type="entry name" value="Polycystin_dom"/>
</dbReference>
<comment type="subcellular location">
    <subcellularLocation>
        <location evidence="1">Membrane</location>
        <topology evidence="1">Multi-pass membrane protein</topology>
    </subcellularLocation>
</comment>
<dbReference type="Gene3D" id="2.60.60.20">
    <property type="entry name" value="PLAT/LH2 domain"/>
    <property type="match status" value="1"/>
</dbReference>
<evidence type="ECO:0000256" key="3">
    <source>
        <dbReference type="ARBA" id="ARBA00022692"/>
    </source>
</evidence>
<dbReference type="PROSITE" id="PS50221">
    <property type="entry name" value="GAIN_B"/>
    <property type="match status" value="1"/>
</dbReference>
<dbReference type="InterPro" id="IPR042060">
    <property type="entry name" value="PLAT_polycystin1"/>
</dbReference>
<feature type="disulfide bond" evidence="10">
    <location>
        <begin position="1993"/>
        <end position="2006"/>
    </location>
</feature>
<feature type="transmembrane region" description="Helical" evidence="13">
    <location>
        <begin position="1897"/>
        <end position="1919"/>
    </location>
</feature>
<accession>A0A9D4B628</accession>
<dbReference type="InterPro" id="IPR057244">
    <property type="entry name" value="GAIN_B"/>
</dbReference>
<keyword evidence="9" id="KW-0325">Glycoprotein</keyword>
<keyword evidence="3 13" id="KW-0812">Transmembrane</keyword>
<dbReference type="SUPFAM" id="SSF49723">
    <property type="entry name" value="Lipase/lipooxygenase domain (PLAT/LH2 domain)"/>
    <property type="match status" value="1"/>
</dbReference>
<feature type="transmembrane region" description="Helical" evidence="13">
    <location>
        <begin position="2271"/>
        <end position="2293"/>
    </location>
</feature>
<dbReference type="GO" id="GO:0005262">
    <property type="term" value="F:calcium channel activity"/>
    <property type="evidence" value="ECO:0007669"/>
    <property type="project" value="TreeGrafter"/>
</dbReference>
<comment type="caution">
    <text evidence="18">The sequence shown here is derived from an EMBL/GenBank/DDBJ whole genome shotgun (WGS) entry which is preliminary data.</text>
</comment>
<evidence type="ECO:0000256" key="9">
    <source>
        <dbReference type="ARBA" id="ARBA00023180"/>
    </source>
</evidence>
<dbReference type="PROSITE" id="PS50095">
    <property type="entry name" value="PLAT"/>
    <property type="match status" value="1"/>
</dbReference>
<feature type="transmembrane region" description="Helical" evidence="13">
    <location>
        <begin position="1771"/>
        <end position="1795"/>
    </location>
</feature>
<comment type="caution">
    <text evidence="11">Lacks conserved residue(s) required for the propagation of feature annotation.</text>
</comment>
<keyword evidence="7 13" id="KW-0472">Membrane</keyword>
<dbReference type="InterPro" id="IPR000203">
    <property type="entry name" value="GPS"/>
</dbReference>
<dbReference type="GO" id="GO:0016020">
    <property type="term" value="C:membrane"/>
    <property type="evidence" value="ECO:0007669"/>
    <property type="project" value="UniProtKB-SubCell"/>
</dbReference>
<dbReference type="GO" id="GO:0005509">
    <property type="term" value="F:calcium ion binding"/>
    <property type="evidence" value="ECO:0007669"/>
    <property type="project" value="InterPro"/>
</dbReference>
<feature type="transmembrane region" description="Helical" evidence="13">
    <location>
        <begin position="1535"/>
        <end position="1556"/>
    </location>
</feature>
<dbReference type="Pfam" id="PF08016">
    <property type="entry name" value="PKD_channel"/>
    <property type="match status" value="1"/>
</dbReference>
<feature type="transmembrane region" description="Helical" evidence="13">
    <location>
        <begin position="2142"/>
        <end position="2162"/>
    </location>
</feature>
<evidence type="ECO:0000313" key="19">
    <source>
        <dbReference type="Proteomes" id="UP000827986"/>
    </source>
</evidence>
<dbReference type="PROSITE" id="PS50041">
    <property type="entry name" value="C_TYPE_LECTIN_2"/>
    <property type="match status" value="1"/>
</dbReference>
<dbReference type="FunFam" id="3.10.100.10:FF:000073">
    <property type="entry name" value="Polycystic kidney disease protein 1-like 2"/>
    <property type="match status" value="1"/>
</dbReference>
<evidence type="ECO:0000259" key="17">
    <source>
        <dbReference type="PROSITE" id="PS51111"/>
    </source>
</evidence>
<dbReference type="InterPro" id="IPR036392">
    <property type="entry name" value="PLAT/LH2_dom_sf"/>
</dbReference>
<name>A0A9D4B628_9SAUR</name>
<dbReference type="Pfam" id="PF20519">
    <property type="entry name" value="Polycystin_dom"/>
    <property type="match status" value="1"/>
</dbReference>
<dbReference type="InterPro" id="IPR016186">
    <property type="entry name" value="C-type_lectin-like/link_sf"/>
</dbReference>
<dbReference type="EMBL" id="JAHDVG010000468">
    <property type="protein sequence ID" value="KAH1181695.1"/>
    <property type="molecule type" value="Genomic_DNA"/>
</dbReference>
<dbReference type="PRINTS" id="PR01433">
    <property type="entry name" value="POLYCYSTIN2"/>
</dbReference>
<evidence type="ECO:0000256" key="8">
    <source>
        <dbReference type="ARBA" id="ARBA00023157"/>
    </source>
</evidence>
<dbReference type="Pfam" id="PF00059">
    <property type="entry name" value="Lectin_C"/>
    <property type="match status" value="1"/>
</dbReference>
<organism evidence="18 19">
    <name type="scientific">Mauremys mutica</name>
    <name type="common">yellowpond turtle</name>
    <dbReference type="NCBI Taxonomy" id="74926"/>
    <lineage>
        <taxon>Eukaryota</taxon>
        <taxon>Metazoa</taxon>
        <taxon>Chordata</taxon>
        <taxon>Craniata</taxon>
        <taxon>Vertebrata</taxon>
        <taxon>Euteleostomi</taxon>
        <taxon>Archelosauria</taxon>
        <taxon>Testudinata</taxon>
        <taxon>Testudines</taxon>
        <taxon>Cryptodira</taxon>
        <taxon>Durocryptodira</taxon>
        <taxon>Testudinoidea</taxon>
        <taxon>Geoemydidae</taxon>
        <taxon>Geoemydinae</taxon>
        <taxon>Mauremys</taxon>
    </lineage>
</organism>
<dbReference type="CDD" id="cd00037">
    <property type="entry name" value="CLECT"/>
    <property type="match status" value="1"/>
</dbReference>
<keyword evidence="6 13" id="KW-1133">Transmembrane helix</keyword>
<keyword evidence="4" id="KW-0732">Signal</keyword>
<dbReference type="Gene3D" id="2.60.220.50">
    <property type="match status" value="1"/>
</dbReference>
<dbReference type="InterPro" id="IPR001304">
    <property type="entry name" value="C-type_lectin-like"/>
</dbReference>
<feature type="domain" description="PLAT" evidence="15">
    <location>
        <begin position="1331"/>
        <end position="1448"/>
    </location>
</feature>
<feature type="region of interest" description="Disordered" evidence="12">
    <location>
        <begin position="1564"/>
        <end position="1586"/>
    </location>
</feature>